<keyword evidence="4 6" id="KW-1133">Transmembrane helix</keyword>
<evidence type="ECO:0000256" key="3">
    <source>
        <dbReference type="ARBA" id="ARBA00022692"/>
    </source>
</evidence>
<dbReference type="PANTHER" id="PTHR30250">
    <property type="entry name" value="PST FAMILY PREDICTED COLANIC ACID TRANSPORTER"/>
    <property type="match status" value="1"/>
</dbReference>
<name>A0A174MC39_BACT4</name>
<keyword evidence="5 6" id="KW-0472">Membrane</keyword>
<feature type="transmembrane region" description="Helical" evidence="6">
    <location>
        <begin position="440"/>
        <end position="462"/>
    </location>
</feature>
<feature type="transmembrane region" description="Helical" evidence="6">
    <location>
        <begin position="314"/>
        <end position="338"/>
    </location>
</feature>
<evidence type="ECO:0000256" key="4">
    <source>
        <dbReference type="ARBA" id="ARBA00022989"/>
    </source>
</evidence>
<comment type="subcellular location">
    <subcellularLocation>
        <location evidence="1">Cell membrane</location>
        <topology evidence="1">Multi-pass membrane protein</topology>
    </subcellularLocation>
</comment>
<dbReference type="AlphaFoldDB" id="A0A174MC39"/>
<feature type="transmembrane region" description="Helical" evidence="6">
    <location>
        <begin position="130"/>
        <end position="153"/>
    </location>
</feature>
<dbReference type="InterPro" id="IPR050833">
    <property type="entry name" value="Poly_Biosynth_Transport"/>
</dbReference>
<sequence length="509" mass="57968">MSSIVENNRRIAKNTFILYLRTIMILGTSLYTSRIILSIIGIENFGIYNIVGGFVAVFSIISATMVASTQRYLTYELGKKDNHSQEFFGVAMNIHIGIGIILLLLFETIGLWFLNSRLNIAQDRIVAANWLYQCSIFTFLINVVSAPYLAIIISHEKMKAFAYINVIEVSLKLLIVYLLLLFSMDRLILYGIFLLFVSIFVRFIYALYCNAHFKESEYIWVKDTRYYKEMIRFAGLNFFGACSAILSSQGVNILLNLFFGVTVNAARGIALQVEAAITKFVNDFTTALNPQITKSYAAGDIEYMMELTYRGSKFSFFLFFFFSLPILIQTPLILSIWLKEVPEYTVIFIRYSLVIAMLNTLSYSLTTCAFATGNIKSLSIWLGCIRFSVLPLCYIVLNLGFSAYVVYVVSLIIDFILLFVRLKIVSHIIDVSMSVFFSNVILKVMPVVVLSVIVSCGLYLLISVDSFFTLIFFTMTTCFATGVLIYFWGFDKNEQLYVNKMIISKLNRN</sequence>
<evidence type="ECO:0000256" key="6">
    <source>
        <dbReference type="SAM" id="Phobius"/>
    </source>
</evidence>
<organism evidence="7 8">
    <name type="scientific">Bacteroides thetaiotaomicron</name>
    <dbReference type="NCBI Taxonomy" id="818"/>
    <lineage>
        <taxon>Bacteria</taxon>
        <taxon>Pseudomonadati</taxon>
        <taxon>Bacteroidota</taxon>
        <taxon>Bacteroidia</taxon>
        <taxon>Bacteroidales</taxon>
        <taxon>Bacteroidaceae</taxon>
        <taxon>Bacteroides</taxon>
    </lineage>
</organism>
<dbReference type="EMBL" id="CZAP01000004">
    <property type="protein sequence ID" value="CUP33874.1"/>
    <property type="molecule type" value="Genomic_DNA"/>
</dbReference>
<evidence type="ECO:0000313" key="8">
    <source>
        <dbReference type="Proteomes" id="UP000095576"/>
    </source>
</evidence>
<proteinExistence type="predicted"/>
<feature type="transmembrane region" description="Helical" evidence="6">
    <location>
        <begin position="468"/>
        <end position="490"/>
    </location>
</feature>
<dbReference type="GO" id="GO:0005886">
    <property type="term" value="C:plasma membrane"/>
    <property type="evidence" value="ECO:0007669"/>
    <property type="project" value="UniProtKB-SubCell"/>
</dbReference>
<feature type="transmembrane region" description="Helical" evidence="6">
    <location>
        <begin position="46"/>
        <end position="67"/>
    </location>
</feature>
<gene>
    <name evidence="7" type="ORF">ERS852511_01826</name>
</gene>
<evidence type="ECO:0000256" key="5">
    <source>
        <dbReference type="ARBA" id="ARBA00023136"/>
    </source>
</evidence>
<protein>
    <submittedName>
        <fullName evidence="7">Polysaccharide biosynthesis protein</fullName>
    </submittedName>
</protein>
<feature type="transmembrane region" description="Helical" evidence="6">
    <location>
        <begin position="87"/>
        <end position="114"/>
    </location>
</feature>
<feature type="transmembrane region" description="Helical" evidence="6">
    <location>
        <begin position="230"/>
        <end position="247"/>
    </location>
</feature>
<evidence type="ECO:0000256" key="2">
    <source>
        <dbReference type="ARBA" id="ARBA00022475"/>
    </source>
</evidence>
<keyword evidence="2" id="KW-1003">Cell membrane</keyword>
<feature type="transmembrane region" description="Helical" evidence="6">
    <location>
        <begin position="188"/>
        <end position="209"/>
    </location>
</feature>
<keyword evidence="3 6" id="KW-0812">Transmembrane</keyword>
<feature type="transmembrane region" description="Helical" evidence="6">
    <location>
        <begin position="344"/>
        <end position="366"/>
    </location>
</feature>
<accession>A0A174MC39</accession>
<dbReference type="Proteomes" id="UP000095576">
    <property type="component" value="Unassembled WGS sequence"/>
</dbReference>
<dbReference type="PANTHER" id="PTHR30250:SF26">
    <property type="entry name" value="PSMA PROTEIN"/>
    <property type="match status" value="1"/>
</dbReference>
<evidence type="ECO:0000313" key="7">
    <source>
        <dbReference type="EMBL" id="CUP33874.1"/>
    </source>
</evidence>
<reference evidence="7 8" key="1">
    <citation type="submission" date="2015-09" db="EMBL/GenBank/DDBJ databases">
        <authorList>
            <consortium name="Pathogen Informatics"/>
        </authorList>
    </citation>
    <scope>NUCLEOTIDE SEQUENCE [LARGE SCALE GENOMIC DNA]</scope>
    <source>
        <strain evidence="7 8">2789STDY5834899</strain>
    </source>
</reference>
<feature type="transmembrane region" description="Helical" evidence="6">
    <location>
        <begin position="403"/>
        <end position="420"/>
    </location>
</feature>
<feature type="transmembrane region" description="Helical" evidence="6">
    <location>
        <begin position="18"/>
        <end position="40"/>
    </location>
</feature>
<feature type="transmembrane region" description="Helical" evidence="6">
    <location>
        <begin position="160"/>
        <end position="182"/>
    </location>
</feature>
<evidence type="ECO:0000256" key="1">
    <source>
        <dbReference type="ARBA" id="ARBA00004651"/>
    </source>
</evidence>